<evidence type="ECO:0000256" key="1">
    <source>
        <dbReference type="SAM" id="SignalP"/>
    </source>
</evidence>
<accession>A0AAV4VD16</accession>
<evidence type="ECO:0000313" key="3">
    <source>
        <dbReference type="Proteomes" id="UP001054945"/>
    </source>
</evidence>
<comment type="caution">
    <text evidence="2">The sequence shown here is derived from an EMBL/GenBank/DDBJ whole genome shotgun (WGS) entry which is preliminary data.</text>
</comment>
<gene>
    <name evidence="2" type="ORF">CEXT_342281</name>
</gene>
<evidence type="ECO:0000313" key="2">
    <source>
        <dbReference type="EMBL" id="GIY67395.1"/>
    </source>
</evidence>
<proteinExistence type="predicted"/>
<keyword evidence="3" id="KW-1185">Reference proteome</keyword>
<feature type="chain" id="PRO_5043641024" evidence="1">
    <location>
        <begin position="22"/>
        <end position="85"/>
    </location>
</feature>
<sequence>MKKKKSLFFSVHYFFSLAVRAAETRYKKVSCDKGRDLCEKGTPSDYHSLWTESYETPSDENTSISEQYVLWKIEKGRQEITGAGK</sequence>
<dbReference type="Proteomes" id="UP001054945">
    <property type="component" value="Unassembled WGS sequence"/>
</dbReference>
<dbReference type="EMBL" id="BPLR01014234">
    <property type="protein sequence ID" value="GIY67395.1"/>
    <property type="molecule type" value="Genomic_DNA"/>
</dbReference>
<reference evidence="2 3" key="1">
    <citation type="submission" date="2021-06" db="EMBL/GenBank/DDBJ databases">
        <title>Caerostris extrusa draft genome.</title>
        <authorList>
            <person name="Kono N."/>
            <person name="Arakawa K."/>
        </authorList>
    </citation>
    <scope>NUCLEOTIDE SEQUENCE [LARGE SCALE GENOMIC DNA]</scope>
</reference>
<protein>
    <submittedName>
        <fullName evidence="2">Uncharacterized protein</fullName>
    </submittedName>
</protein>
<name>A0AAV4VD16_CAEEX</name>
<organism evidence="2 3">
    <name type="scientific">Caerostris extrusa</name>
    <name type="common">Bark spider</name>
    <name type="synonym">Caerostris bankana</name>
    <dbReference type="NCBI Taxonomy" id="172846"/>
    <lineage>
        <taxon>Eukaryota</taxon>
        <taxon>Metazoa</taxon>
        <taxon>Ecdysozoa</taxon>
        <taxon>Arthropoda</taxon>
        <taxon>Chelicerata</taxon>
        <taxon>Arachnida</taxon>
        <taxon>Araneae</taxon>
        <taxon>Araneomorphae</taxon>
        <taxon>Entelegynae</taxon>
        <taxon>Araneoidea</taxon>
        <taxon>Araneidae</taxon>
        <taxon>Caerostris</taxon>
    </lineage>
</organism>
<feature type="signal peptide" evidence="1">
    <location>
        <begin position="1"/>
        <end position="21"/>
    </location>
</feature>
<dbReference type="AlphaFoldDB" id="A0AAV4VD16"/>
<keyword evidence="1" id="KW-0732">Signal</keyword>